<sequence>MPQFTSQPLAQTAIEPRSDLLAALRPEDRALFERYCTNGWMKAGSVIYQPGDNVEFCYLPTGSALCSFFVELDDGTAVETILVGREGALGGVVSQGALPSYARANVLHEGLFRRIAMRDLEAAKRASPAIANLFARYADCVMAQVFQSIACNAVHTIEHRAAKWLCAAVDRTGRNDVAMTQEQLASMMGIGRSYASRVLQRFKRDGLLRTRRGGIEVLDQQALCERACSCNEQVTSHFDKVLSGVYVPAD</sequence>
<dbReference type="PANTHER" id="PTHR24567">
    <property type="entry name" value="CRP FAMILY TRANSCRIPTIONAL REGULATORY PROTEIN"/>
    <property type="match status" value="1"/>
</dbReference>
<keyword evidence="1" id="KW-0805">Transcription regulation</keyword>
<dbReference type="Proteomes" id="UP000605099">
    <property type="component" value="Unassembled WGS sequence"/>
</dbReference>
<evidence type="ECO:0000256" key="1">
    <source>
        <dbReference type="ARBA" id="ARBA00023015"/>
    </source>
</evidence>
<dbReference type="PANTHER" id="PTHR24567:SF74">
    <property type="entry name" value="HTH-TYPE TRANSCRIPTIONAL REGULATOR ARCR"/>
    <property type="match status" value="1"/>
</dbReference>
<dbReference type="Pfam" id="PF13545">
    <property type="entry name" value="HTH_Crp_2"/>
    <property type="match status" value="1"/>
</dbReference>
<accession>A0ABQ2JKZ8</accession>
<gene>
    <name evidence="5" type="ORF">GCM10011349_21870</name>
</gene>
<reference evidence="6" key="1">
    <citation type="journal article" date="2019" name="Int. J. Syst. Evol. Microbiol.">
        <title>The Global Catalogue of Microorganisms (GCM) 10K type strain sequencing project: providing services to taxonomists for standard genome sequencing and annotation.</title>
        <authorList>
            <consortium name="The Broad Institute Genomics Platform"/>
            <consortium name="The Broad Institute Genome Sequencing Center for Infectious Disease"/>
            <person name="Wu L."/>
            <person name="Ma J."/>
        </authorList>
    </citation>
    <scope>NUCLEOTIDE SEQUENCE [LARGE SCALE GENOMIC DNA]</scope>
    <source>
        <strain evidence="6">CGMCC 1.6784</strain>
    </source>
</reference>
<evidence type="ECO:0000313" key="5">
    <source>
        <dbReference type="EMBL" id="GGN50306.1"/>
    </source>
</evidence>
<name>A0ABQ2JKZ8_9SPHN</name>
<dbReference type="InterPro" id="IPR012318">
    <property type="entry name" value="HTH_CRP"/>
</dbReference>
<feature type="domain" description="HTH crp-type" evidence="4">
    <location>
        <begin position="155"/>
        <end position="221"/>
    </location>
</feature>
<proteinExistence type="predicted"/>
<dbReference type="InterPro" id="IPR036390">
    <property type="entry name" value="WH_DNA-bd_sf"/>
</dbReference>
<dbReference type="Gene3D" id="2.60.120.10">
    <property type="entry name" value="Jelly Rolls"/>
    <property type="match status" value="1"/>
</dbReference>
<keyword evidence="3" id="KW-0804">Transcription</keyword>
<dbReference type="SUPFAM" id="SSF51206">
    <property type="entry name" value="cAMP-binding domain-like"/>
    <property type="match status" value="1"/>
</dbReference>
<dbReference type="EMBL" id="BMLK01000009">
    <property type="protein sequence ID" value="GGN50306.1"/>
    <property type="molecule type" value="Genomic_DNA"/>
</dbReference>
<dbReference type="InterPro" id="IPR014710">
    <property type="entry name" value="RmlC-like_jellyroll"/>
</dbReference>
<keyword evidence="6" id="KW-1185">Reference proteome</keyword>
<dbReference type="SMART" id="SM00419">
    <property type="entry name" value="HTH_CRP"/>
    <property type="match status" value="1"/>
</dbReference>
<dbReference type="RefSeq" id="WP_188819723.1">
    <property type="nucleotide sequence ID" value="NZ_BMLK01000009.1"/>
</dbReference>
<dbReference type="InterPro" id="IPR050397">
    <property type="entry name" value="Env_Response_Regulators"/>
</dbReference>
<evidence type="ECO:0000313" key="6">
    <source>
        <dbReference type="Proteomes" id="UP000605099"/>
    </source>
</evidence>
<evidence type="ECO:0000256" key="2">
    <source>
        <dbReference type="ARBA" id="ARBA00023125"/>
    </source>
</evidence>
<evidence type="ECO:0000256" key="3">
    <source>
        <dbReference type="ARBA" id="ARBA00023163"/>
    </source>
</evidence>
<organism evidence="5 6">
    <name type="scientific">Novosphingobium indicum</name>
    <dbReference type="NCBI Taxonomy" id="462949"/>
    <lineage>
        <taxon>Bacteria</taxon>
        <taxon>Pseudomonadati</taxon>
        <taxon>Pseudomonadota</taxon>
        <taxon>Alphaproteobacteria</taxon>
        <taxon>Sphingomonadales</taxon>
        <taxon>Sphingomonadaceae</taxon>
        <taxon>Novosphingobium</taxon>
    </lineage>
</organism>
<protein>
    <submittedName>
        <fullName evidence="5">Transcriptional regulator</fullName>
    </submittedName>
</protein>
<comment type="caution">
    <text evidence="5">The sequence shown here is derived from an EMBL/GenBank/DDBJ whole genome shotgun (WGS) entry which is preliminary data.</text>
</comment>
<dbReference type="SUPFAM" id="SSF46785">
    <property type="entry name" value="Winged helix' DNA-binding domain"/>
    <property type="match status" value="1"/>
</dbReference>
<keyword evidence="2" id="KW-0238">DNA-binding</keyword>
<dbReference type="InterPro" id="IPR018490">
    <property type="entry name" value="cNMP-bd_dom_sf"/>
</dbReference>
<dbReference type="PROSITE" id="PS51063">
    <property type="entry name" value="HTH_CRP_2"/>
    <property type="match status" value="1"/>
</dbReference>
<evidence type="ECO:0000259" key="4">
    <source>
        <dbReference type="PROSITE" id="PS51063"/>
    </source>
</evidence>